<evidence type="ECO:0000259" key="9">
    <source>
        <dbReference type="Pfam" id="PF13359"/>
    </source>
</evidence>
<comment type="cofactor">
    <cofactor evidence="1">
        <name>a divalent metal cation</name>
        <dbReference type="ChEBI" id="CHEBI:60240"/>
    </cofactor>
</comment>
<dbReference type="EnsemblPlants" id="AUR62004374-RA">
    <property type="protein sequence ID" value="AUR62004374-RA:cds"/>
    <property type="gene ID" value="AUR62004374"/>
</dbReference>
<evidence type="ECO:0000256" key="2">
    <source>
        <dbReference type="ARBA" id="ARBA00004123"/>
    </source>
</evidence>
<dbReference type="PANTHER" id="PTHR22930">
    <property type="match status" value="1"/>
</dbReference>
<comment type="similarity">
    <text evidence="3">Belongs to the HARBI1 family.</text>
</comment>
<evidence type="ECO:0000256" key="8">
    <source>
        <dbReference type="SAM" id="MobiDB-lite"/>
    </source>
</evidence>
<dbReference type="Proteomes" id="UP000596660">
    <property type="component" value="Unplaced"/>
</dbReference>
<dbReference type="GO" id="GO:0046872">
    <property type="term" value="F:metal ion binding"/>
    <property type="evidence" value="ECO:0007669"/>
    <property type="project" value="UniProtKB-KW"/>
</dbReference>
<dbReference type="InterPro" id="IPR027806">
    <property type="entry name" value="HARBI1_dom"/>
</dbReference>
<dbReference type="GO" id="GO:0005634">
    <property type="term" value="C:nucleus"/>
    <property type="evidence" value="ECO:0007669"/>
    <property type="project" value="UniProtKB-SubCell"/>
</dbReference>
<keyword evidence="4" id="KW-0540">Nuclease</keyword>
<keyword evidence="6" id="KW-0378">Hydrolase</keyword>
<proteinExistence type="inferred from homology"/>
<dbReference type="GO" id="GO:0016787">
    <property type="term" value="F:hydrolase activity"/>
    <property type="evidence" value="ECO:0007669"/>
    <property type="project" value="UniProtKB-KW"/>
</dbReference>
<dbReference type="AlphaFoldDB" id="A0A803KZB5"/>
<evidence type="ECO:0000256" key="3">
    <source>
        <dbReference type="ARBA" id="ARBA00006958"/>
    </source>
</evidence>
<name>A0A803KZB5_CHEQI</name>
<evidence type="ECO:0000256" key="5">
    <source>
        <dbReference type="ARBA" id="ARBA00022723"/>
    </source>
</evidence>
<evidence type="ECO:0000256" key="4">
    <source>
        <dbReference type="ARBA" id="ARBA00022722"/>
    </source>
</evidence>
<evidence type="ECO:0000313" key="10">
    <source>
        <dbReference type="EnsemblPlants" id="AUR62004374-RA:cds"/>
    </source>
</evidence>
<dbReference type="Gramene" id="AUR62004374-RA">
    <property type="protein sequence ID" value="AUR62004374-RA:cds"/>
    <property type="gene ID" value="AUR62004374"/>
</dbReference>
<accession>A0A803KZB5</accession>
<evidence type="ECO:0000256" key="6">
    <source>
        <dbReference type="ARBA" id="ARBA00022801"/>
    </source>
</evidence>
<sequence>MKRLLSRPSKRLDGSPQAMARSPCGVRKQILATSLDGWLDGLGQWSYHHHRHHSTLCDLLFRQEEQCLYASDNKGRVDIFIIIKCDNKENDGASIQDFRLNVVSSVQNCLGALDGTFIKVHVPNEDRGRYRTRKGNLAMNVLGVCTPNMEFVFVLPGWEGSAHDGRVLRDAISRPNGLKVPQGKPCD</sequence>
<feature type="domain" description="DDE Tnp4" evidence="9">
    <location>
        <begin position="113"/>
        <end position="170"/>
    </location>
</feature>
<evidence type="ECO:0000256" key="7">
    <source>
        <dbReference type="ARBA" id="ARBA00023242"/>
    </source>
</evidence>
<keyword evidence="7" id="KW-0539">Nucleus</keyword>
<keyword evidence="11" id="KW-1185">Reference proteome</keyword>
<reference evidence="10" key="2">
    <citation type="submission" date="2021-03" db="UniProtKB">
        <authorList>
            <consortium name="EnsemblPlants"/>
        </authorList>
    </citation>
    <scope>IDENTIFICATION</scope>
</reference>
<evidence type="ECO:0000256" key="1">
    <source>
        <dbReference type="ARBA" id="ARBA00001968"/>
    </source>
</evidence>
<reference evidence="10" key="1">
    <citation type="journal article" date="2017" name="Nature">
        <title>The genome of Chenopodium quinoa.</title>
        <authorList>
            <person name="Jarvis D.E."/>
            <person name="Ho Y.S."/>
            <person name="Lightfoot D.J."/>
            <person name="Schmoeckel S.M."/>
            <person name="Li B."/>
            <person name="Borm T.J.A."/>
            <person name="Ohyanagi H."/>
            <person name="Mineta K."/>
            <person name="Michell C.T."/>
            <person name="Saber N."/>
            <person name="Kharbatia N.M."/>
            <person name="Rupper R.R."/>
            <person name="Sharp A.R."/>
            <person name="Dally N."/>
            <person name="Boughton B.A."/>
            <person name="Woo Y.H."/>
            <person name="Gao G."/>
            <person name="Schijlen E.G.W.M."/>
            <person name="Guo X."/>
            <person name="Momin A.A."/>
            <person name="Negrao S."/>
            <person name="Al-Babili S."/>
            <person name="Gehring C."/>
            <person name="Roessner U."/>
            <person name="Jung C."/>
            <person name="Murphy K."/>
            <person name="Arold S.T."/>
            <person name="Gojobori T."/>
            <person name="van der Linden C.G."/>
            <person name="van Loo E.N."/>
            <person name="Jellen E.N."/>
            <person name="Maughan P.J."/>
            <person name="Tester M."/>
        </authorList>
    </citation>
    <scope>NUCLEOTIDE SEQUENCE [LARGE SCALE GENOMIC DNA]</scope>
    <source>
        <strain evidence="10">cv. PI 614886</strain>
    </source>
</reference>
<keyword evidence="5" id="KW-0479">Metal-binding</keyword>
<organism evidence="10 11">
    <name type="scientific">Chenopodium quinoa</name>
    <name type="common">Quinoa</name>
    <dbReference type="NCBI Taxonomy" id="63459"/>
    <lineage>
        <taxon>Eukaryota</taxon>
        <taxon>Viridiplantae</taxon>
        <taxon>Streptophyta</taxon>
        <taxon>Embryophyta</taxon>
        <taxon>Tracheophyta</taxon>
        <taxon>Spermatophyta</taxon>
        <taxon>Magnoliopsida</taxon>
        <taxon>eudicotyledons</taxon>
        <taxon>Gunneridae</taxon>
        <taxon>Pentapetalae</taxon>
        <taxon>Caryophyllales</taxon>
        <taxon>Chenopodiaceae</taxon>
        <taxon>Chenopodioideae</taxon>
        <taxon>Atripliceae</taxon>
        <taxon>Chenopodium</taxon>
    </lineage>
</organism>
<evidence type="ECO:0000313" key="11">
    <source>
        <dbReference type="Proteomes" id="UP000596660"/>
    </source>
</evidence>
<comment type="subcellular location">
    <subcellularLocation>
        <location evidence="2">Nucleus</location>
    </subcellularLocation>
</comment>
<feature type="region of interest" description="Disordered" evidence="8">
    <location>
        <begin position="1"/>
        <end position="20"/>
    </location>
</feature>
<dbReference type="GO" id="GO:0004518">
    <property type="term" value="F:nuclease activity"/>
    <property type="evidence" value="ECO:0007669"/>
    <property type="project" value="UniProtKB-KW"/>
</dbReference>
<dbReference type="InterPro" id="IPR045249">
    <property type="entry name" value="HARBI1-like"/>
</dbReference>
<dbReference type="Pfam" id="PF13359">
    <property type="entry name" value="DDE_Tnp_4"/>
    <property type="match status" value="1"/>
</dbReference>
<protein>
    <recommendedName>
        <fullName evidence="9">DDE Tnp4 domain-containing protein</fullName>
    </recommendedName>
</protein>
<dbReference type="PANTHER" id="PTHR22930:SF293">
    <property type="entry name" value="PROTEIN ALP1-LIKE"/>
    <property type="match status" value="1"/>
</dbReference>